<keyword evidence="3" id="KW-0489">Methyltransferase</keyword>
<dbReference type="SUPFAM" id="SSF82199">
    <property type="entry name" value="SET domain"/>
    <property type="match status" value="1"/>
</dbReference>
<dbReference type="OrthoDB" id="5792673at2759"/>
<evidence type="ECO:0000259" key="12">
    <source>
        <dbReference type="PROSITE" id="PS50868"/>
    </source>
</evidence>
<keyword evidence="6" id="KW-0156">Chromatin regulator</keyword>
<organism evidence="14 15">
    <name type="scientific">Artemisia annua</name>
    <name type="common">Sweet wormwood</name>
    <dbReference type="NCBI Taxonomy" id="35608"/>
    <lineage>
        <taxon>Eukaryota</taxon>
        <taxon>Viridiplantae</taxon>
        <taxon>Streptophyta</taxon>
        <taxon>Embryophyta</taxon>
        <taxon>Tracheophyta</taxon>
        <taxon>Spermatophyta</taxon>
        <taxon>Magnoliopsida</taxon>
        <taxon>eudicotyledons</taxon>
        <taxon>Gunneridae</taxon>
        <taxon>Pentapetalae</taxon>
        <taxon>asterids</taxon>
        <taxon>campanulids</taxon>
        <taxon>Asterales</taxon>
        <taxon>Asteraceae</taxon>
        <taxon>Asteroideae</taxon>
        <taxon>Anthemideae</taxon>
        <taxon>Artemisiinae</taxon>
        <taxon>Artemisia</taxon>
    </lineage>
</organism>
<keyword evidence="5" id="KW-0949">S-adenosyl-L-methionine</keyword>
<dbReference type="SMART" id="SM00317">
    <property type="entry name" value="SET"/>
    <property type="match status" value="1"/>
</dbReference>
<feature type="domain" description="Post-SET" evidence="12">
    <location>
        <begin position="788"/>
        <end position="804"/>
    </location>
</feature>
<evidence type="ECO:0000256" key="1">
    <source>
        <dbReference type="ARBA" id="ARBA00004286"/>
    </source>
</evidence>
<evidence type="ECO:0000259" key="10">
    <source>
        <dbReference type="PROSITE" id="PS50280"/>
    </source>
</evidence>
<dbReference type="SUPFAM" id="SSF88697">
    <property type="entry name" value="PUA domain-like"/>
    <property type="match status" value="1"/>
</dbReference>
<protein>
    <submittedName>
        <fullName evidence="14">SU(VAR)3-9-4-like protein</fullName>
    </submittedName>
</protein>
<feature type="domain" description="SET" evidence="10">
    <location>
        <begin position="625"/>
        <end position="774"/>
    </location>
</feature>
<comment type="subcellular location">
    <subcellularLocation>
        <location evidence="1">Chromosome</location>
    </subcellularLocation>
    <subcellularLocation>
        <location evidence="8">Nucleus</location>
    </subcellularLocation>
</comment>
<feature type="compositionally biased region" description="Polar residues" evidence="9">
    <location>
        <begin position="165"/>
        <end position="175"/>
    </location>
</feature>
<dbReference type="Pfam" id="PF02182">
    <property type="entry name" value="SAD_SRA"/>
    <property type="match status" value="1"/>
</dbReference>
<dbReference type="GO" id="GO:0032259">
    <property type="term" value="P:methylation"/>
    <property type="evidence" value="ECO:0007669"/>
    <property type="project" value="UniProtKB-KW"/>
</dbReference>
<dbReference type="PROSITE" id="PS51015">
    <property type="entry name" value="YDG"/>
    <property type="match status" value="1"/>
</dbReference>
<evidence type="ECO:0000313" key="15">
    <source>
        <dbReference type="Proteomes" id="UP000245207"/>
    </source>
</evidence>
<gene>
    <name evidence="14" type="ORF">CTI12_AA119020</name>
</gene>
<dbReference type="InterPro" id="IPR046341">
    <property type="entry name" value="SET_dom_sf"/>
</dbReference>
<dbReference type="InterPro" id="IPR025794">
    <property type="entry name" value="H3-K9-MeTrfase_plant"/>
</dbReference>
<dbReference type="GO" id="GO:0008270">
    <property type="term" value="F:zinc ion binding"/>
    <property type="evidence" value="ECO:0007669"/>
    <property type="project" value="InterPro"/>
</dbReference>
<feature type="compositionally biased region" description="Low complexity" evidence="9">
    <location>
        <begin position="117"/>
        <end position="129"/>
    </location>
</feature>
<dbReference type="InterPro" id="IPR003616">
    <property type="entry name" value="Post-SET_dom"/>
</dbReference>
<evidence type="ECO:0000256" key="9">
    <source>
        <dbReference type="SAM" id="MobiDB-lite"/>
    </source>
</evidence>
<reference evidence="14 15" key="1">
    <citation type="journal article" date="2018" name="Mol. Plant">
        <title>The genome of Artemisia annua provides insight into the evolution of Asteraceae family and artemisinin biosynthesis.</title>
        <authorList>
            <person name="Shen Q."/>
            <person name="Zhang L."/>
            <person name="Liao Z."/>
            <person name="Wang S."/>
            <person name="Yan T."/>
            <person name="Shi P."/>
            <person name="Liu M."/>
            <person name="Fu X."/>
            <person name="Pan Q."/>
            <person name="Wang Y."/>
            <person name="Lv Z."/>
            <person name="Lu X."/>
            <person name="Zhang F."/>
            <person name="Jiang W."/>
            <person name="Ma Y."/>
            <person name="Chen M."/>
            <person name="Hao X."/>
            <person name="Li L."/>
            <person name="Tang Y."/>
            <person name="Lv G."/>
            <person name="Zhou Y."/>
            <person name="Sun X."/>
            <person name="Brodelius P.E."/>
            <person name="Rose J.K.C."/>
            <person name="Tang K."/>
        </authorList>
    </citation>
    <scope>NUCLEOTIDE SEQUENCE [LARGE SCALE GENOMIC DNA]</scope>
    <source>
        <strain evidence="15">cv. Huhao1</strain>
        <tissue evidence="14">Leaf</tissue>
    </source>
</reference>
<dbReference type="InterPro" id="IPR051357">
    <property type="entry name" value="H3K9_HMTase_SUVAR3-9"/>
</dbReference>
<dbReference type="SMART" id="SM00468">
    <property type="entry name" value="PreSET"/>
    <property type="match status" value="1"/>
</dbReference>
<dbReference type="Gene3D" id="2.30.280.10">
    <property type="entry name" value="SRA-YDG"/>
    <property type="match status" value="1"/>
</dbReference>
<dbReference type="Pfam" id="PF00856">
    <property type="entry name" value="SET"/>
    <property type="match status" value="1"/>
</dbReference>
<dbReference type="Pfam" id="PF05033">
    <property type="entry name" value="Pre-SET"/>
    <property type="match status" value="1"/>
</dbReference>
<dbReference type="PROSITE" id="PS51575">
    <property type="entry name" value="SAM_MT43_SUVAR39_2"/>
    <property type="match status" value="1"/>
</dbReference>
<feature type="region of interest" description="Disordered" evidence="9">
    <location>
        <begin position="31"/>
        <end position="243"/>
    </location>
</feature>
<feature type="compositionally biased region" description="Pro residues" evidence="9">
    <location>
        <begin position="154"/>
        <end position="163"/>
    </location>
</feature>
<dbReference type="GO" id="GO:0003690">
    <property type="term" value="F:double-stranded DNA binding"/>
    <property type="evidence" value="ECO:0007669"/>
    <property type="project" value="TreeGrafter"/>
</dbReference>
<accession>A0A2U1PRW5</accession>
<evidence type="ECO:0000256" key="6">
    <source>
        <dbReference type="ARBA" id="ARBA00022853"/>
    </source>
</evidence>
<evidence type="ECO:0000256" key="5">
    <source>
        <dbReference type="ARBA" id="ARBA00022691"/>
    </source>
</evidence>
<keyword evidence="4" id="KW-0808">Transferase</keyword>
<feature type="domain" description="Pre-SET" evidence="11">
    <location>
        <begin position="560"/>
        <end position="622"/>
    </location>
</feature>
<feature type="compositionally biased region" description="Polar residues" evidence="9">
    <location>
        <begin position="198"/>
        <end position="228"/>
    </location>
</feature>
<dbReference type="InterPro" id="IPR003105">
    <property type="entry name" value="SRA_YDG"/>
</dbReference>
<feature type="compositionally biased region" description="Low complexity" evidence="9">
    <location>
        <begin position="229"/>
        <end position="243"/>
    </location>
</feature>
<evidence type="ECO:0000256" key="4">
    <source>
        <dbReference type="ARBA" id="ARBA00022679"/>
    </source>
</evidence>
<dbReference type="PROSITE" id="PS50868">
    <property type="entry name" value="POST_SET"/>
    <property type="match status" value="1"/>
</dbReference>
<feature type="compositionally biased region" description="Low complexity" evidence="9">
    <location>
        <begin position="61"/>
        <end position="95"/>
    </location>
</feature>
<dbReference type="STRING" id="35608.A0A2U1PRW5"/>
<comment type="caution">
    <text evidence="14">The sequence shown here is derived from an EMBL/GenBank/DDBJ whole genome shotgun (WGS) entry which is preliminary data.</text>
</comment>
<feature type="compositionally biased region" description="Pro residues" evidence="9">
    <location>
        <begin position="101"/>
        <end position="116"/>
    </location>
</feature>
<feature type="domain" description="YDG" evidence="13">
    <location>
        <begin position="325"/>
        <end position="485"/>
    </location>
</feature>
<dbReference type="PANTHER" id="PTHR45660:SF95">
    <property type="entry name" value="SU(VAR)3-9-4-LIKE PROTEIN-RELATED"/>
    <property type="match status" value="1"/>
</dbReference>
<evidence type="ECO:0000259" key="11">
    <source>
        <dbReference type="PROSITE" id="PS50867"/>
    </source>
</evidence>
<dbReference type="EMBL" id="PKPP01000813">
    <property type="protein sequence ID" value="PWA88462.1"/>
    <property type="molecule type" value="Genomic_DNA"/>
</dbReference>
<proteinExistence type="predicted"/>
<keyword evidence="7 8" id="KW-0539">Nucleus</keyword>
<dbReference type="SMART" id="SM00466">
    <property type="entry name" value="SRA"/>
    <property type="match status" value="1"/>
</dbReference>
<keyword evidence="15" id="KW-1185">Reference proteome</keyword>
<dbReference type="GO" id="GO:0005634">
    <property type="term" value="C:nucleus"/>
    <property type="evidence" value="ECO:0007669"/>
    <property type="project" value="UniProtKB-SubCell"/>
</dbReference>
<dbReference type="PROSITE" id="PS50280">
    <property type="entry name" value="SET"/>
    <property type="match status" value="1"/>
</dbReference>
<evidence type="ECO:0000256" key="2">
    <source>
        <dbReference type="ARBA" id="ARBA00022454"/>
    </source>
</evidence>
<evidence type="ECO:0000256" key="3">
    <source>
        <dbReference type="ARBA" id="ARBA00022603"/>
    </source>
</evidence>
<dbReference type="PANTHER" id="PTHR45660">
    <property type="entry name" value="HISTONE-LYSINE N-METHYLTRANSFERASE SETMAR"/>
    <property type="match status" value="1"/>
</dbReference>
<evidence type="ECO:0000313" key="14">
    <source>
        <dbReference type="EMBL" id="PWA88462.1"/>
    </source>
</evidence>
<dbReference type="InterPro" id="IPR036987">
    <property type="entry name" value="SRA-YDG_sf"/>
</dbReference>
<dbReference type="InterPro" id="IPR015947">
    <property type="entry name" value="PUA-like_sf"/>
</dbReference>
<evidence type="ECO:0000259" key="13">
    <source>
        <dbReference type="PROSITE" id="PS51015"/>
    </source>
</evidence>
<dbReference type="Gene3D" id="2.170.270.10">
    <property type="entry name" value="SET domain"/>
    <property type="match status" value="1"/>
</dbReference>
<sequence length="804" mass="89435">MCESDVFVTKNNSGQRVQSINKSNNNLVDLNNNLVTTSAKRRSSSRLSEIPRPYYGPNPQSPRTTHNTTTETSNNVSTTATPDSTLSKRTSSRLSEIPRPYYGPNPQSPTTPPVAPPHNNNVVTTTTTTSAKRRASSRLSDIPESKRPYYGPYPQSPTTPVAPPQMNNNVTTTNSAKRRSSSRLSEIPESKRPYYGPNSPSLATPSPTNTNTVETISTETSNTTASADSTITNQQSRSTSTSSISCFEYVPHSADDIAKVKSTLRIYNKHFLHFVQDENARANVFVRRHKKKTGLEKKQVKRPDLIAVTQMRNSNEILFPRKRLGHLPGIDVGCQFYSRSEMVAVGLHSHWVYGIDYMGKPYSKMEEFKGYKFPLAVAIVCSGQYEDDKDNREEIEYTGQGGNDFHGTKRQIKNQEMSPGNLALKNCMEQSIPVRFIRGIPGYRRLHGDNKRFKLYTYDGLYKVDSYQLDEGKSGFAVYKFRLKRLEGQPKLTSNKVQYNKYNNLRPSSVPKLVSLDITGGQEKLPIPVINAIDDTTITGFTYTKSIQVPTGMKFPPNAAGCKCKGNCTNPKTCACSKLNGGDFPYVQDSGGRLIEAKDVVYECGPNCGCGPGCINRISQREINYQLEVFRTSNRGWAVKTKDFIPSGAPVCEYIGQLRRQSEMDKVLNNEYIFEIDCEQTIKEIGGRERRLGAVSGSVVGNKSENVAADEKEPEFCIEAGSVGNVARFINHSCDPNLFVQCVVSSHHDLRLARIILVAADNIPPNQELTYDYGYALDSVVDENGNVQKLTCHCGTSLCRGRLY</sequence>
<dbReference type="InterPro" id="IPR007728">
    <property type="entry name" value="Pre-SET_dom"/>
</dbReference>
<dbReference type="GO" id="GO:0042054">
    <property type="term" value="F:histone methyltransferase activity"/>
    <property type="evidence" value="ECO:0007669"/>
    <property type="project" value="InterPro"/>
</dbReference>
<dbReference type="AlphaFoldDB" id="A0A2U1PRW5"/>
<name>A0A2U1PRW5_ARTAN</name>
<evidence type="ECO:0000256" key="8">
    <source>
        <dbReference type="PROSITE-ProRule" id="PRU00358"/>
    </source>
</evidence>
<evidence type="ECO:0000256" key="7">
    <source>
        <dbReference type="ARBA" id="ARBA00023242"/>
    </source>
</evidence>
<dbReference type="InterPro" id="IPR001214">
    <property type="entry name" value="SET_dom"/>
</dbReference>
<keyword evidence="2" id="KW-0158">Chromosome</keyword>
<dbReference type="PROSITE" id="PS50867">
    <property type="entry name" value="PRE_SET"/>
    <property type="match status" value="1"/>
</dbReference>
<dbReference type="Proteomes" id="UP000245207">
    <property type="component" value="Unassembled WGS sequence"/>
</dbReference>
<dbReference type="GO" id="GO:0005694">
    <property type="term" value="C:chromosome"/>
    <property type="evidence" value="ECO:0007669"/>
    <property type="project" value="UniProtKB-SubCell"/>
</dbReference>